<proteinExistence type="predicted"/>
<dbReference type="EMBL" id="LNIX01000005">
    <property type="protein sequence ID" value="OXA53445.1"/>
    <property type="molecule type" value="Genomic_DNA"/>
</dbReference>
<evidence type="ECO:0000313" key="3">
    <source>
        <dbReference type="Proteomes" id="UP000198287"/>
    </source>
</evidence>
<protein>
    <submittedName>
        <fullName evidence="2">Uncharacterized protein</fullName>
    </submittedName>
</protein>
<reference evidence="2 3" key="1">
    <citation type="submission" date="2015-12" db="EMBL/GenBank/DDBJ databases">
        <title>The genome of Folsomia candida.</title>
        <authorList>
            <person name="Faddeeva A."/>
            <person name="Derks M.F."/>
            <person name="Anvar Y."/>
            <person name="Smit S."/>
            <person name="Van Straalen N."/>
            <person name="Roelofs D."/>
        </authorList>
    </citation>
    <scope>NUCLEOTIDE SEQUENCE [LARGE SCALE GENOMIC DNA]</scope>
    <source>
        <strain evidence="2 3">VU population</strain>
        <tissue evidence="2">Whole body</tissue>
    </source>
</reference>
<feature type="signal peptide" evidence="1">
    <location>
        <begin position="1"/>
        <end position="19"/>
    </location>
</feature>
<organism evidence="2 3">
    <name type="scientific">Folsomia candida</name>
    <name type="common">Springtail</name>
    <dbReference type="NCBI Taxonomy" id="158441"/>
    <lineage>
        <taxon>Eukaryota</taxon>
        <taxon>Metazoa</taxon>
        <taxon>Ecdysozoa</taxon>
        <taxon>Arthropoda</taxon>
        <taxon>Hexapoda</taxon>
        <taxon>Collembola</taxon>
        <taxon>Entomobryomorpha</taxon>
        <taxon>Isotomoidea</taxon>
        <taxon>Isotomidae</taxon>
        <taxon>Proisotominae</taxon>
        <taxon>Folsomia</taxon>
    </lineage>
</organism>
<evidence type="ECO:0000256" key="1">
    <source>
        <dbReference type="SAM" id="SignalP"/>
    </source>
</evidence>
<accession>A0A226E775</accession>
<dbReference type="AlphaFoldDB" id="A0A226E775"/>
<dbReference type="InterPro" id="IPR015915">
    <property type="entry name" value="Kelch-typ_b-propeller"/>
</dbReference>
<gene>
    <name evidence="2" type="ORF">Fcan01_10429</name>
</gene>
<dbReference type="SUPFAM" id="SSF50965">
    <property type="entry name" value="Galactose oxidase, central domain"/>
    <property type="match status" value="1"/>
</dbReference>
<dbReference type="InterPro" id="IPR011043">
    <property type="entry name" value="Gal_Oxase/kelch_b-propeller"/>
</dbReference>
<feature type="chain" id="PRO_5012420616" evidence="1">
    <location>
        <begin position="20"/>
        <end position="307"/>
    </location>
</feature>
<keyword evidence="3" id="KW-1185">Reference proteome</keyword>
<dbReference type="Gene3D" id="2.120.10.80">
    <property type="entry name" value="Kelch-type beta propeller"/>
    <property type="match status" value="1"/>
</dbReference>
<dbReference type="Proteomes" id="UP000198287">
    <property type="component" value="Unassembled WGS sequence"/>
</dbReference>
<sequence>MFIFVLATTLLCTGQTTRTLVVQPTDAIFPTDRVLTAVHYDGADSIYVLGGTQLSGMTFFPEILKFSISNESIQVVANLTHDADGGFTIGDENGNINYFTIGRWINPDPIHRFNPVTGEVTFIKYHDAPYVVPIAKVNLTTFISYALSKLTAHDTEFNELYLIKDFRTDGGHPGDVHNAVWDGADMIYLFAMYPHWPSYPVLHSYNVTSDQIETTRLYNGYPIPTREASLVWRDGLIYIFGSDNDWPNSAVRINPATKEAALVPLEGLSLPDYHERAGVQAVYVKEMDRVYLFAGMMDRVNYIQFDK</sequence>
<comment type="caution">
    <text evidence="2">The sequence shown here is derived from an EMBL/GenBank/DDBJ whole genome shotgun (WGS) entry which is preliminary data.</text>
</comment>
<name>A0A226E775_FOLCA</name>
<keyword evidence="1" id="KW-0732">Signal</keyword>
<evidence type="ECO:0000313" key="2">
    <source>
        <dbReference type="EMBL" id="OXA53445.1"/>
    </source>
</evidence>